<dbReference type="InterPro" id="IPR004463">
    <property type="entry name" value="UDP-acyl_GlcNac_deAcase"/>
</dbReference>
<accession>J9CSH4</accession>
<gene>
    <name evidence="1" type="ORF">EVA_08747</name>
</gene>
<dbReference type="PANTHER" id="PTHR33694:SF1">
    <property type="entry name" value="UDP-3-O-ACYL-N-ACETYLGLUCOSAMINE DEACETYLASE 1, MITOCHONDRIAL-RELATED"/>
    <property type="match status" value="1"/>
</dbReference>
<feature type="non-terminal residue" evidence="1">
    <location>
        <position position="164"/>
    </location>
</feature>
<dbReference type="AlphaFoldDB" id="J9CSH4"/>
<evidence type="ECO:0000313" key="1">
    <source>
        <dbReference type="EMBL" id="EJX03146.1"/>
    </source>
</evidence>
<dbReference type="SUPFAM" id="SSF54211">
    <property type="entry name" value="Ribosomal protein S5 domain 2-like"/>
    <property type="match status" value="1"/>
</dbReference>
<sequence>MLKQKTLKESFSLSGKGLHTGLDLTVTFNPAPDNYGYKIQRTDLEGQPIIDAVADNVTETTRRTVLSKNGVKISTIEHGMAALYALGIDNCLIQVNGPEFPILDGSAQYYVNEIERVGTEEQNAVKDFYIIKSKIEFRDEATGSSIIVLPDENFSLNVLVSYDS</sequence>
<comment type="caution">
    <text evidence="1">The sequence shown here is derived from an EMBL/GenBank/DDBJ whole genome shotgun (WGS) entry which is preliminary data.</text>
</comment>
<dbReference type="Pfam" id="PF03331">
    <property type="entry name" value="LpxC"/>
    <property type="match status" value="1"/>
</dbReference>
<dbReference type="GO" id="GO:0103117">
    <property type="term" value="F:UDP-3-O-acyl-N-acetylglucosamine deacetylase activity"/>
    <property type="evidence" value="ECO:0007669"/>
    <property type="project" value="InterPro"/>
</dbReference>
<protein>
    <recommendedName>
        <fullName evidence="2">UDP-3-O-acyl-N-acetylglucosamine deacetylase</fullName>
    </recommendedName>
</protein>
<dbReference type="EMBL" id="AMCI01002281">
    <property type="protein sequence ID" value="EJX03146.1"/>
    <property type="molecule type" value="Genomic_DNA"/>
</dbReference>
<dbReference type="InterPro" id="IPR015870">
    <property type="entry name" value="UDP-acyl_N-AcGlcN_deAcase_N"/>
</dbReference>
<name>J9CSH4_9ZZZZ</name>
<evidence type="ECO:0008006" key="2">
    <source>
        <dbReference type="Google" id="ProtNLM"/>
    </source>
</evidence>
<dbReference type="GO" id="GO:0009245">
    <property type="term" value="P:lipid A biosynthetic process"/>
    <property type="evidence" value="ECO:0007669"/>
    <property type="project" value="InterPro"/>
</dbReference>
<dbReference type="InterPro" id="IPR020568">
    <property type="entry name" value="Ribosomal_Su5_D2-typ_SF"/>
</dbReference>
<dbReference type="PANTHER" id="PTHR33694">
    <property type="entry name" value="UDP-3-O-ACYL-N-ACETYLGLUCOSAMINE DEACETYLASE 1, MITOCHONDRIAL-RELATED"/>
    <property type="match status" value="1"/>
</dbReference>
<organism evidence="1">
    <name type="scientific">gut metagenome</name>
    <dbReference type="NCBI Taxonomy" id="749906"/>
    <lineage>
        <taxon>unclassified sequences</taxon>
        <taxon>metagenomes</taxon>
        <taxon>organismal metagenomes</taxon>
    </lineage>
</organism>
<dbReference type="GO" id="GO:0016020">
    <property type="term" value="C:membrane"/>
    <property type="evidence" value="ECO:0007669"/>
    <property type="project" value="GOC"/>
</dbReference>
<reference evidence="1" key="1">
    <citation type="journal article" date="2012" name="PLoS ONE">
        <title>Gene sets for utilization of primary and secondary nutrition supplies in the distal gut of endangered iberian lynx.</title>
        <authorList>
            <person name="Alcaide M."/>
            <person name="Messina E."/>
            <person name="Richter M."/>
            <person name="Bargiela R."/>
            <person name="Peplies J."/>
            <person name="Huws S.A."/>
            <person name="Newbold C.J."/>
            <person name="Golyshin P.N."/>
            <person name="Simon M.A."/>
            <person name="Lopez G."/>
            <person name="Yakimov M.M."/>
            <person name="Ferrer M."/>
        </authorList>
    </citation>
    <scope>NUCLEOTIDE SEQUENCE</scope>
</reference>
<dbReference type="Gene3D" id="3.30.230.20">
    <property type="entry name" value="lpxc deacetylase, domain 1"/>
    <property type="match status" value="1"/>
</dbReference>
<proteinExistence type="predicted"/>